<evidence type="ECO:0000313" key="4">
    <source>
        <dbReference type="EMBL" id="MQL95273.1"/>
    </source>
</evidence>
<dbReference type="InterPro" id="IPR001878">
    <property type="entry name" value="Znf_CCHC"/>
</dbReference>
<evidence type="ECO:0000313" key="5">
    <source>
        <dbReference type="Proteomes" id="UP000652761"/>
    </source>
</evidence>
<comment type="caution">
    <text evidence="4">The sequence shown here is derived from an EMBL/GenBank/DDBJ whole genome shotgun (WGS) entry which is preliminary data.</text>
</comment>
<keyword evidence="1" id="KW-0862">Zinc</keyword>
<gene>
    <name evidence="4" type="ORF">Taro_027935</name>
</gene>
<feature type="region of interest" description="Disordered" evidence="2">
    <location>
        <begin position="211"/>
        <end position="245"/>
    </location>
</feature>
<reference evidence="4" key="1">
    <citation type="submission" date="2017-07" db="EMBL/GenBank/DDBJ databases">
        <title>Taro Niue Genome Assembly and Annotation.</title>
        <authorList>
            <person name="Atibalentja N."/>
            <person name="Keating K."/>
            <person name="Fields C.J."/>
        </authorList>
    </citation>
    <scope>NUCLEOTIDE SEQUENCE</scope>
    <source>
        <strain evidence="4">Niue_2</strain>
        <tissue evidence="4">Leaf</tissue>
    </source>
</reference>
<organism evidence="4 5">
    <name type="scientific">Colocasia esculenta</name>
    <name type="common">Wild taro</name>
    <name type="synonym">Arum esculentum</name>
    <dbReference type="NCBI Taxonomy" id="4460"/>
    <lineage>
        <taxon>Eukaryota</taxon>
        <taxon>Viridiplantae</taxon>
        <taxon>Streptophyta</taxon>
        <taxon>Embryophyta</taxon>
        <taxon>Tracheophyta</taxon>
        <taxon>Spermatophyta</taxon>
        <taxon>Magnoliopsida</taxon>
        <taxon>Liliopsida</taxon>
        <taxon>Araceae</taxon>
        <taxon>Aroideae</taxon>
        <taxon>Colocasieae</taxon>
        <taxon>Colocasia</taxon>
    </lineage>
</organism>
<dbReference type="InterPro" id="IPR036875">
    <property type="entry name" value="Znf_CCHC_sf"/>
</dbReference>
<dbReference type="PANTHER" id="PTHR34676:SF8">
    <property type="entry name" value="TRANSMEMBRANE PROTEIN"/>
    <property type="match status" value="1"/>
</dbReference>
<dbReference type="AlphaFoldDB" id="A0A843VSU2"/>
<keyword evidence="1" id="KW-0479">Metal-binding</keyword>
<feature type="domain" description="CCHC-type" evidence="3">
    <location>
        <begin position="291"/>
        <end position="306"/>
    </location>
</feature>
<evidence type="ECO:0000256" key="2">
    <source>
        <dbReference type="SAM" id="MobiDB-lite"/>
    </source>
</evidence>
<proteinExistence type="predicted"/>
<dbReference type="SMART" id="SM00343">
    <property type="entry name" value="ZnF_C2HC"/>
    <property type="match status" value="1"/>
</dbReference>
<keyword evidence="1" id="KW-0863">Zinc-finger</keyword>
<keyword evidence="5" id="KW-1185">Reference proteome</keyword>
<dbReference type="OrthoDB" id="2783063at2759"/>
<feature type="compositionally biased region" description="Low complexity" evidence="2">
    <location>
        <begin position="387"/>
        <end position="398"/>
    </location>
</feature>
<feature type="compositionally biased region" description="Low complexity" evidence="2">
    <location>
        <begin position="211"/>
        <end position="224"/>
    </location>
</feature>
<dbReference type="Proteomes" id="UP000652761">
    <property type="component" value="Unassembled WGS sequence"/>
</dbReference>
<dbReference type="GO" id="GO:0008270">
    <property type="term" value="F:zinc ion binding"/>
    <property type="evidence" value="ECO:0007669"/>
    <property type="project" value="UniProtKB-KW"/>
</dbReference>
<dbReference type="Pfam" id="PF14223">
    <property type="entry name" value="Retrotran_gag_2"/>
    <property type="match status" value="1"/>
</dbReference>
<dbReference type="PANTHER" id="PTHR34676">
    <property type="entry name" value="DUF4219 DOMAIN-CONTAINING PROTEIN-RELATED"/>
    <property type="match status" value="1"/>
</dbReference>
<evidence type="ECO:0000259" key="3">
    <source>
        <dbReference type="PROSITE" id="PS50158"/>
    </source>
</evidence>
<evidence type="ECO:0000256" key="1">
    <source>
        <dbReference type="PROSITE-ProRule" id="PRU00047"/>
    </source>
</evidence>
<dbReference type="Gene3D" id="4.10.60.10">
    <property type="entry name" value="Zinc finger, CCHC-type"/>
    <property type="match status" value="1"/>
</dbReference>
<dbReference type="EMBL" id="NMUH01001776">
    <property type="protein sequence ID" value="MQL95273.1"/>
    <property type="molecule type" value="Genomic_DNA"/>
</dbReference>
<dbReference type="GO" id="GO:0003676">
    <property type="term" value="F:nucleic acid binding"/>
    <property type="evidence" value="ECO:0007669"/>
    <property type="project" value="InterPro"/>
</dbReference>
<name>A0A843VSU2_COLES</name>
<dbReference type="SUPFAM" id="SSF57756">
    <property type="entry name" value="Retrovirus zinc finger-like domains"/>
    <property type="match status" value="1"/>
</dbReference>
<dbReference type="PROSITE" id="PS50158">
    <property type="entry name" value="ZF_CCHC"/>
    <property type="match status" value="1"/>
</dbReference>
<feature type="region of interest" description="Disordered" evidence="2">
    <location>
        <begin position="387"/>
        <end position="421"/>
    </location>
</feature>
<protein>
    <recommendedName>
        <fullName evidence="3">CCHC-type domain-containing protein</fullName>
    </recommendedName>
</protein>
<feature type="compositionally biased region" description="Acidic residues" evidence="2">
    <location>
        <begin position="231"/>
        <end position="245"/>
    </location>
</feature>
<accession>A0A843VSU2</accession>
<sequence length="421" mass="48525">MAEGHSVSRPPFFDGTDYPYWKNRMQVFLRAQDYELWKIVSKGAYELPADEDTWTREQIRKGTLNWSALNMMQCAVHPKEFSRVSTCNSTKEMWDKLELIYEGTSEVRETKASMLVSEYEMFKMKIEETILDMFARFMLIINGLKGLKKEYSESDLVRKILRSLPSSWHSKATVIEDSKDLSTMKLDELIGSLMTYEINLKRKETEVNPRKSIALKASNKSSSSSKKEAQQESDEYESSSDSENDEMAMLTRQFKKFLTFKKKGAGNSKTFPKKDFTNKLESNKKSNMIVCYECKKPGHLRGECPELTKKLKKDKFTFKKANAMMATWSDEDEDNNAQGSSGDEEIQCLMARSEDSNEVNSSFENYIADEWEEAYTLLFEKFCEFNPSSSKQVPPKSKNAQAKGVNAYKSSNKNQVKKNKK</sequence>